<dbReference type="EMBL" id="AWVM01000033">
    <property type="protein sequence ID" value="ERK52842.1"/>
    <property type="molecule type" value="Genomic_DNA"/>
</dbReference>
<dbReference type="AlphaFoldDB" id="U2RQ46"/>
<evidence type="ECO:0000313" key="1">
    <source>
        <dbReference type="EMBL" id="ERK52842.1"/>
    </source>
</evidence>
<accession>U2RQ46</accession>
<protein>
    <submittedName>
        <fullName evidence="1">Uncharacterized protein</fullName>
    </submittedName>
</protein>
<organism evidence="1 2">
    <name type="scientific">Leptotrichia wadei (strain F0279)</name>
    <dbReference type="NCBI Taxonomy" id="888055"/>
    <lineage>
        <taxon>Bacteria</taxon>
        <taxon>Fusobacteriati</taxon>
        <taxon>Fusobacteriota</taxon>
        <taxon>Fusobacteriia</taxon>
        <taxon>Fusobacteriales</taxon>
        <taxon>Leptotrichiaceae</taxon>
        <taxon>Leptotrichia</taxon>
    </lineage>
</organism>
<evidence type="ECO:0000313" key="2">
    <source>
        <dbReference type="Proteomes" id="UP000016626"/>
    </source>
</evidence>
<comment type="caution">
    <text evidence="1">The sequence shown here is derived from an EMBL/GenBank/DDBJ whole genome shotgun (WGS) entry which is preliminary data.</text>
</comment>
<dbReference type="Proteomes" id="UP000016626">
    <property type="component" value="Unassembled WGS sequence"/>
</dbReference>
<name>U2RQ46_LEPWF</name>
<proteinExistence type="predicted"/>
<dbReference type="PATRIC" id="fig|888055.3.peg.681"/>
<dbReference type="RefSeq" id="WP_021746236.1">
    <property type="nucleotide sequence ID" value="NZ_KI271402.1"/>
</dbReference>
<gene>
    <name evidence="1" type="ORF">HMPREF9015_00710</name>
</gene>
<dbReference type="HOGENOM" id="CLU_2650076_0_0_0"/>
<reference evidence="1 2" key="1">
    <citation type="submission" date="2013-06" db="EMBL/GenBank/DDBJ databases">
        <authorList>
            <person name="Weinstock G."/>
            <person name="Sodergren E."/>
            <person name="Lobos E.A."/>
            <person name="Fulton L."/>
            <person name="Fulton R."/>
            <person name="Courtney L."/>
            <person name="Fronick C."/>
            <person name="O'Laughlin M."/>
            <person name="Godfrey J."/>
            <person name="Wilson R.M."/>
            <person name="Miner T."/>
            <person name="Farmer C."/>
            <person name="Delehaunty K."/>
            <person name="Cordes M."/>
            <person name="Minx P."/>
            <person name="Tomlinson C."/>
            <person name="Chen J."/>
            <person name="Wollam A."/>
            <person name="Pepin K.H."/>
            <person name="Bhonagiri V."/>
            <person name="Zhang X."/>
            <person name="Warren W."/>
            <person name="Mitreva M."/>
            <person name="Mardis E.R."/>
            <person name="Wilson R.K."/>
        </authorList>
    </citation>
    <scope>NUCLEOTIDE SEQUENCE [LARGE SCALE GENOMIC DNA]</scope>
    <source>
        <strain evidence="1 2">F0279</strain>
    </source>
</reference>
<sequence length="76" mass="8952">MDIDLWKKYGTGPTDKTTKKLRYRLGDLKLVVYIQANYDNLKKRANKSNGRISLTELENELVKTIIDIYELFNLEE</sequence>